<feature type="compositionally biased region" description="Pro residues" evidence="1">
    <location>
        <begin position="136"/>
        <end position="146"/>
    </location>
</feature>
<feature type="compositionally biased region" description="Basic and acidic residues" evidence="1">
    <location>
        <begin position="178"/>
        <end position="190"/>
    </location>
</feature>
<feature type="region of interest" description="Disordered" evidence="1">
    <location>
        <begin position="168"/>
        <end position="253"/>
    </location>
</feature>
<organism evidence="3">
    <name type="scientific">Cacopsylla melanoneura</name>
    <dbReference type="NCBI Taxonomy" id="428564"/>
    <lineage>
        <taxon>Eukaryota</taxon>
        <taxon>Metazoa</taxon>
        <taxon>Ecdysozoa</taxon>
        <taxon>Arthropoda</taxon>
        <taxon>Hexapoda</taxon>
        <taxon>Insecta</taxon>
        <taxon>Pterygota</taxon>
        <taxon>Neoptera</taxon>
        <taxon>Paraneoptera</taxon>
        <taxon>Hemiptera</taxon>
        <taxon>Sternorrhyncha</taxon>
        <taxon>Psylloidea</taxon>
        <taxon>Psyllidae</taxon>
        <taxon>Psyllinae</taxon>
        <taxon>Cacopsylla</taxon>
    </lineage>
</organism>
<keyword evidence="2" id="KW-0732">Signal</keyword>
<evidence type="ECO:0000256" key="2">
    <source>
        <dbReference type="SAM" id="SignalP"/>
    </source>
</evidence>
<feature type="region of interest" description="Disordered" evidence="1">
    <location>
        <begin position="86"/>
        <end position="147"/>
    </location>
</feature>
<dbReference type="AlphaFoldDB" id="A0A8D8Z762"/>
<feature type="signal peptide" evidence="2">
    <location>
        <begin position="1"/>
        <end position="25"/>
    </location>
</feature>
<proteinExistence type="predicted"/>
<sequence>MYSKFSAFGISFIFTFGLTIHQGNGQPQFFKTLSGQEGRIFERTPKFEPSSEGFPDYLSIFRQLSDNSHLASKNVPALRTKFDPKSLRVSRVAEPPTRPPPLDPIEQSRLQQEYADRSLREQQQAAHGLGRSKPKPGGPSPSPAPAAPIFKPFPIYYNKDPTAQLGTAAFANGGNFDHSQENFNEDHSLESGEVTQYQRPLRPRKPSVAQFGFEPPQSSYNQDDDSLESGELSRYQSQRIRPKKPSGAPFVPKKTSYAYDERFFR</sequence>
<feature type="chain" id="PRO_5034702241" evidence="2">
    <location>
        <begin position="26"/>
        <end position="265"/>
    </location>
</feature>
<evidence type="ECO:0000313" key="3">
    <source>
        <dbReference type="EMBL" id="CAG6742253.1"/>
    </source>
</evidence>
<dbReference type="EMBL" id="HBUF01433828">
    <property type="protein sequence ID" value="CAG6742253.1"/>
    <property type="molecule type" value="Transcribed_RNA"/>
</dbReference>
<evidence type="ECO:0000256" key="1">
    <source>
        <dbReference type="SAM" id="MobiDB-lite"/>
    </source>
</evidence>
<protein>
    <submittedName>
        <fullName evidence="3">Uncharacterized protein</fullName>
    </submittedName>
</protein>
<accession>A0A8D8Z762</accession>
<reference evidence="3" key="1">
    <citation type="submission" date="2021-05" db="EMBL/GenBank/DDBJ databases">
        <authorList>
            <person name="Alioto T."/>
            <person name="Alioto T."/>
            <person name="Gomez Garrido J."/>
        </authorList>
    </citation>
    <scope>NUCLEOTIDE SEQUENCE</scope>
</reference>
<name>A0A8D8Z762_9HEMI</name>